<dbReference type="Proteomes" id="UP001202887">
    <property type="component" value="Unassembled WGS sequence"/>
</dbReference>
<protein>
    <submittedName>
        <fullName evidence="2">Alpha/beta fold hydrolase</fullName>
    </submittedName>
</protein>
<dbReference type="RefSeq" id="WP_075623877.1">
    <property type="nucleotide sequence ID" value="NZ_CP094848.1"/>
</dbReference>
<dbReference type="SUPFAM" id="SSF53474">
    <property type="entry name" value="alpha/beta-Hydrolases"/>
    <property type="match status" value="1"/>
</dbReference>
<dbReference type="GO" id="GO:0016787">
    <property type="term" value="F:hydrolase activity"/>
    <property type="evidence" value="ECO:0007669"/>
    <property type="project" value="UniProtKB-KW"/>
</dbReference>
<dbReference type="InterPro" id="IPR000073">
    <property type="entry name" value="AB_hydrolase_1"/>
</dbReference>
<dbReference type="InterPro" id="IPR050266">
    <property type="entry name" value="AB_hydrolase_sf"/>
</dbReference>
<dbReference type="Gene3D" id="3.40.50.1820">
    <property type="entry name" value="alpha/beta hydrolase"/>
    <property type="match status" value="1"/>
</dbReference>
<proteinExistence type="predicted"/>
<reference evidence="2" key="1">
    <citation type="journal article" date="2021" name="Polymers (Basel)">
        <title>Highly Stretchable Bacterial Cellulose Produced by Komagataeibacter hansenii SI1.</title>
        <authorList>
            <person name="Cielecka I."/>
            <person name="Ryngajllo M."/>
            <person name="Maniukiewicz W."/>
            <person name="Bielecki S."/>
        </authorList>
    </citation>
    <scope>NUCLEOTIDE SEQUENCE</scope>
    <source>
        <strain evidence="2">SI1</strain>
    </source>
</reference>
<comment type="caution">
    <text evidence="2">The sequence shown here is derived from an EMBL/GenBank/DDBJ whole genome shotgun (WGS) entry which is preliminary data.</text>
</comment>
<accession>A0AAW5ERI6</accession>
<organism evidence="2 3">
    <name type="scientific">Novacetimonas hansenii</name>
    <name type="common">Komagataeibacter hansenii</name>
    <dbReference type="NCBI Taxonomy" id="436"/>
    <lineage>
        <taxon>Bacteria</taxon>
        <taxon>Pseudomonadati</taxon>
        <taxon>Pseudomonadota</taxon>
        <taxon>Alphaproteobacteria</taxon>
        <taxon>Acetobacterales</taxon>
        <taxon>Acetobacteraceae</taxon>
        <taxon>Novacetimonas</taxon>
    </lineage>
</organism>
<gene>
    <name evidence="2" type="ORF">K1W68_07850</name>
</gene>
<dbReference type="PRINTS" id="PR00111">
    <property type="entry name" value="ABHYDROLASE"/>
</dbReference>
<dbReference type="Pfam" id="PF12697">
    <property type="entry name" value="Abhydrolase_6"/>
    <property type="match status" value="1"/>
</dbReference>
<evidence type="ECO:0000313" key="3">
    <source>
        <dbReference type="Proteomes" id="UP001202887"/>
    </source>
</evidence>
<evidence type="ECO:0000313" key="2">
    <source>
        <dbReference type="EMBL" id="MCJ8353900.1"/>
    </source>
</evidence>
<dbReference type="InterPro" id="IPR029058">
    <property type="entry name" value="AB_hydrolase_fold"/>
</dbReference>
<sequence length="279" mass="30096">MTYDIRSTLLQGLRNGPLNISWAHAMPAQEAMLRPLVLLHGIGSDARSWQAQLTSFGTRRQVIAWNAPGYAESAPFPMERPVVDDYADILSSLLDNNGIKQCDLMGHSLGALTAARMALRTPSRVANLILSAPASGLGLPPNSPFPPALQGRIDDITRLGPAGMAAQRARRTLSPQATAQQIAGAVAAMGRVSVSGYTQAVHLLATGNLIQDLRGLQRPVYIMTGREDVIVPMRAIQEITTAVPGCILRIMEQAGHASYYEYPETFNKVLEEFCKSPPA</sequence>
<reference evidence="2" key="2">
    <citation type="submission" date="2022-03" db="EMBL/GenBank/DDBJ databases">
        <authorList>
            <person name="Ryngajllo M."/>
            <person name="Jacek P."/>
            <person name="Kubiak K."/>
        </authorList>
    </citation>
    <scope>NUCLEOTIDE SEQUENCE</scope>
    <source>
        <strain evidence="2">SI1</strain>
    </source>
</reference>
<dbReference type="EMBL" id="JAIBCX010000016">
    <property type="protein sequence ID" value="MCJ8353900.1"/>
    <property type="molecule type" value="Genomic_DNA"/>
</dbReference>
<evidence type="ECO:0000259" key="1">
    <source>
        <dbReference type="Pfam" id="PF12697"/>
    </source>
</evidence>
<name>A0AAW5ERI6_NOVHA</name>
<dbReference type="AlphaFoldDB" id="A0AAW5ERI6"/>
<feature type="domain" description="AB hydrolase-1" evidence="1">
    <location>
        <begin position="36"/>
        <end position="268"/>
    </location>
</feature>
<dbReference type="PANTHER" id="PTHR43798">
    <property type="entry name" value="MONOACYLGLYCEROL LIPASE"/>
    <property type="match status" value="1"/>
</dbReference>
<keyword evidence="2" id="KW-0378">Hydrolase</keyword>